<name>A0A644ZVA2_9ZZZZ</name>
<protein>
    <submittedName>
        <fullName evidence="1">Uncharacterized protein</fullName>
    </submittedName>
</protein>
<dbReference type="EMBL" id="VSSQ01010247">
    <property type="protein sequence ID" value="MPM43821.1"/>
    <property type="molecule type" value="Genomic_DNA"/>
</dbReference>
<accession>A0A644ZVA2</accession>
<sequence>MQRLQNGSRVGCMHSALLVVSNMHVGTEFVAASIRFDSIGQNLQQRGLAAAVRPEQAYALVPAHQ</sequence>
<dbReference type="AlphaFoldDB" id="A0A644ZVA2"/>
<evidence type="ECO:0000313" key="1">
    <source>
        <dbReference type="EMBL" id="MPM43821.1"/>
    </source>
</evidence>
<reference evidence="1" key="1">
    <citation type="submission" date="2019-08" db="EMBL/GenBank/DDBJ databases">
        <authorList>
            <person name="Kucharzyk K."/>
            <person name="Murdoch R.W."/>
            <person name="Higgins S."/>
            <person name="Loffler F."/>
        </authorList>
    </citation>
    <scope>NUCLEOTIDE SEQUENCE</scope>
</reference>
<gene>
    <name evidence="1" type="ORF">SDC9_90498</name>
</gene>
<proteinExistence type="predicted"/>
<comment type="caution">
    <text evidence="1">The sequence shown here is derived from an EMBL/GenBank/DDBJ whole genome shotgun (WGS) entry which is preliminary data.</text>
</comment>
<organism evidence="1">
    <name type="scientific">bioreactor metagenome</name>
    <dbReference type="NCBI Taxonomy" id="1076179"/>
    <lineage>
        <taxon>unclassified sequences</taxon>
        <taxon>metagenomes</taxon>
        <taxon>ecological metagenomes</taxon>
    </lineage>
</organism>